<dbReference type="AlphaFoldDB" id="A0A1W2TRR7"/>
<feature type="compositionally biased region" description="Low complexity" evidence="2">
    <location>
        <begin position="227"/>
        <end position="238"/>
    </location>
</feature>
<accession>A0A1W2TRR7</accession>
<evidence type="ECO:0000256" key="2">
    <source>
        <dbReference type="SAM" id="MobiDB-lite"/>
    </source>
</evidence>
<name>A0A1W2TRR7_ROSNE</name>
<evidence type="ECO:0000259" key="4">
    <source>
        <dbReference type="Pfam" id="PF10342"/>
    </source>
</evidence>
<keyword evidence="1 3" id="KW-0732">Signal</keyword>
<dbReference type="InterPro" id="IPR052982">
    <property type="entry name" value="SRP1/TIP1-like"/>
</dbReference>
<feature type="signal peptide" evidence="3">
    <location>
        <begin position="1"/>
        <end position="19"/>
    </location>
</feature>
<dbReference type="EMBL" id="DF977498">
    <property type="protein sequence ID" value="GAP91175.1"/>
    <property type="molecule type" value="Genomic_DNA"/>
</dbReference>
<proteinExistence type="predicted"/>
<evidence type="ECO:0000313" key="6">
    <source>
        <dbReference type="Proteomes" id="UP000054516"/>
    </source>
</evidence>
<organism evidence="5">
    <name type="scientific">Rosellinia necatrix</name>
    <name type="common">White root-rot fungus</name>
    <dbReference type="NCBI Taxonomy" id="77044"/>
    <lineage>
        <taxon>Eukaryota</taxon>
        <taxon>Fungi</taxon>
        <taxon>Dikarya</taxon>
        <taxon>Ascomycota</taxon>
        <taxon>Pezizomycotina</taxon>
        <taxon>Sordariomycetes</taxon>
        <taxon>Xylariomycetidae</taxon>
        <taxon>Xylariales</taxon>
        <taxon>Xylariaceae</taxon>
        <taxon>Rosellinia</taxon>
    </lineage>
</organism>
<evidence type="ECO:0000256" key="1">
    <source>
        <dbReference type="ARBA" id="ARBA00022729"/>
    </source>
</evidence>
<dbReference type="OrthoDB" id="2260257at2759"/>
<sequence>MRSVAAVSNVLAFAAPALAQVLEPTPWYPYIYFPQENAVIGVGTTYNIAWDAREQVGPATLYLLGGDDSATLRVLSTIASVDVNNAEYKWPVDCSLGEEKTYLIKIASDLDNGETFGISATFHINGPGCHGSYTGPNGYPPKPPNSYPGQPTTSYPARPTSYLGQPISYSVRPTSYPARPTSYLSEPASYQSEPAGYPAAYADSSEPAVVTTTVLYSSGAVIIPSGISSSSSSSSSGGVPAGGQGNSTTTSATLPIPTAGASRAGAGAGLALGLFAGALAL</sequence>
<feature type="domain" description="Yeast cell wall synthesis Kre9/Knh1-like N-terminal" evidence="4">
    <location>
        <begin position="34"/>
        <end position="124"/>
    </location>
</feature>
<reference evidence="5" key="1">
    <citation type="submission" date="2016-03" db="EMBL/GenBank/DDBJ databases">
        <title>Draft genome sequence of Rosellinia necatrix.</title>
        <authorList>
            <person name="Kanematsu S."/>
        </authorList>
    </citation>
    <scope>NUCLEOTIDE SEQUENCE [LARGE SCALE GENOMIC DNA]</scope>
    <source>
        <strain evidence="5">W97</strain>
    </source>
</reference>
<feature type="region of interest" description="Disordered" evidence="2">
    <location>
        <begin position="227"/>
        <end position="254"/>
    </location>
</feature>
<evidence type="ECO:0000256" key="3">
    <source>
        <dbReference type="SAM" id="SignalP"/>
    </source>
</evidence>
<feature type="chain" id="PRO_5010744541" evidence="3">
    <location>
        <begin position="20"/>
        <end position="281"/>
    </location>
</feature>
<dbReference type="PANTHER" id="PTHR40633:SF1">
    <property type="entry name" value="GPI ANCHORED SERINE-THREONINE RICH PROTEIN (AFU_ORTHOLOGUE AFUA_1G03630)"/>
    <property type="match status" value="1"/>
</dbReference>
<protein>
    <submittedName>
        <fullName evidence="5">Putative gpi anchored serine-threonine rich protein</fullName>
    </submittedName>
</protein>
<dbReference type="Pfam" id="PF10342">
    <property type="entry name" value="Kre9_KNH"/>
    <property type="match status" value="1"/>
</dbReference>
<feature type="region of interest" description="Disordered" evidence="2">
    <location>
        <begin position="133"/>
        <end position="154"/>
    </location>
</feature>
<gene>
    <name evidence="5" type="ORF">SAMD00023353_5300680</name>
</gene>
<keyword evidence="6" id="KW-1185">Reference proteome</keyword>
<evidence type="ECO:0000313" key="5">
    <source>
        <dbReference type="EMBL" id="GAP91175.1"/>
    </source>
</evidence>
<dbReference type="InterPro" id="IPR018466">
    <property type="entry name" value="Kre9/Knh1-like_N"/>
</dbReference>
<dbReference type="Proteomes" id="UP000054516">
    <property type="component" value="Unassembled WGS sequence"/>
</dbReference>
<dbReference type="PANTHER" id="PTHR40633">
    <property type="entry name" value="MATRIX PROTEIN, PUTATIVE (AFU_ORTHOLOGUE AFUA_8G05410)-RELATED"/>
    <property type="match status" value="1"/>
</dbReference>